<evidence type="ECO:0000256" key="1">
    <source>
        <dbReference type="ARBA" id="ARBA00009080"/>
    </source>
</evidence>
<feature type="domain" description="3-hydroxyisobutyrate dehydrogenase-like NAD-binding" evidence="5">
    <location>
        <begin position="169"/>
        <end position="287"/>
    </location>
</feature>
<dbReference type="InterPro" id="IPR008927">
    <property type="entry name" value="6-PGluconate_DH-like_C_sf"/>
</dbReference>
<dbReference type="Proteomes" id="UP000733379">
    <property type="component" value="Unassembled WGS sequence"/>
</dbReference>
<dbReference type="RefSeq" id="WP_215917570.1">
    <property type="nucleotide sequence ID" value="NZ_JAHKNI010000004.1"/>
</dbReference>
<evidence type="ECO:0000259" key="4">
    <source>
        <dbReference type="Pfam" id="PF03446"/>
    </source>
</evidence>
<proteinExistence type="inferred from homology"/>
<protein>
    <submittedName>
        <fullName evidence="7">NAD(P)-dependent oxidoreductase</fullName>
    </submittedName>
</protein>
<dbReference type="InterPro" id="IPR006115">
    <property type="entry name" value="6PGDH_NADP-bd"/>
</dbReference>
<dbReference type="PANTHER" id="PTHR43060">
    <property type="entry name" value="3-HYDROXYISOBUTYRATE DEHYDROGENASE-LIKE 1, MITOCHONDRIAL-RELATED"/>
    <property type="match status" value="1"/>
</dbReference>
<dbReference type="Gene3D" id="3.40.50.720">
    <property type="entry name" value="NAD(P)-binding Rossmann-like Domain"/>
    <property type="match status" value="1"/>
</dbReference>
<keyword evidence="3" id="KW-0520">NAD</keyword>
<dbReference type="PIRSF" id="PIRSF000103">
    <property type="entry name" value="HIBADH"/>
    <property type="match status" value="1"/>
</dbReference>
<dbReference type="EMBL" id="JAHKNI010000011">
    <property type="protein sequence ID" value="MBU3065504.1"/>
    <property type="molecule type" value="Genomic_DNA"/>
</dbReference>
<comment type="caution">
    <text evidence="7">The sequence shown here is derived from an EMBL/GenBank/DDBJ whole genome shotgun (WGS) entry which is preliminary data.</text>
</comment>
<dbReference type="Gene3D" id="1.10.1040.10">
    <property type="entry name" value="N-(1-d-carboxylethyl)-l-norvaline Dehydrogenase, domain 2"/>
    <property type="match status" value="1"/>
</dbReference>
<name>A0ABS6B8L9_9NOCA</name>
<accession>A0ABS6B8L9</accession>
<dbReference type="InterPro" id="IPR015815">
    <property type="entry name" value="HIBADH-related"/>
</dbReference>
<dbReference type="Pfam" id="PF14833">
    <property type="entry name" value="NAD_binding_11"/>
    <property type="match status" value="1"/>
</dbReference>
<dbReference type="InterPro" id="IPR036291">
    <property type="entry name" value="NAD(P)-bd_dom_sf"/>
</dbReference>
<dbReference type="SUPFAM" id="SSF51735">
    <property type="entry name" value="NAD(P)-binding Rossmann-fold domains"/>
    <property type="match status" value="1"/>
</dbReference>
<evidence type="ECO:0000313" key="7">
    <source>
        <dbReference type="EMBL" id="MBU3065504.1"/>
    </source>
</evidence>
<evidence type="ECO:0000256" key="2">
    <source>
        <dbReference type="ARBA" id="ARBA00023002"/>
    </source>
</evidence>
<sequence>MTLNSTPLIGFIGLGHMGGHMSANLVRAGHRLLVHDLNAEAVQRLVDLGAERAESIAELAAACDVVITMLPGPPQVEAVIREMGPLLRPGSVWVDMSTSTPAAARVLDDLLSERDVSRLDAPVSGMAKGAASGMLQIFVGGETAVLERVRPLFEVMGDPERVLHVGGLGAGYTVKLMINQLWFSHLVAAAEVLTVGVKAGVDLEVLHRSLLASPAASSFLANDLPSIFADDYDESFAMKLACKDLGLSIDLGRDVGVPTPISAHVEQIYRTALAKYGPDSGEMIPVRLAEEYAGLLLRPAEAQETAA</sequence>
<feature type="domain" description="6-phosphogluconate dehydrogenase NADP-binding" evidence="4">
    <location>
        <begin position="9"/>
        <end position="164"/>
    </location>
</feature>
<dbReference type="PROSITE" id="PS00895">
    <property type="entry name" value="3_HYDROXYISOBUT_DH"/>
    <property type="match status" value="1"/>
</dbReference>
<organism evidence="7 8">
    <name type="scientific">Nocardia albiluteola</name>
    <dbReference type="NCBI Taxonomy" id="2842303"/>
    <lineage>
        <taxon>Bacteria</taxon>
        <taxon>Bacillati</taxon>
        <taxon>Actinomycetota</taxon>
        <taxon>Actinomycetes</taxon>
        <taxon>Mycobacteriales</taxon>
        <taxon>Nocardiaceae</taxon>
        <taxon>Nocardia</taxon>
    </lineage>
</organism>
<dbReference type="SUPFAM" id="SSF48179">
    <property type="entry name" value="6-phosphogluconate dehydrogenase C-terminal domain-like"/>
    <property type="match status" value="1"/>
</dbReference>
<keyword evidence="8" id="KW-1185">Reference proteome</keyword>
<dbReference type="Pfam" id="PF03446">
    <property type="entry name" value="NAD_binding_2"/>
    <property type="match status" value="1"/>
</dbReference>
<evidence type="ECO:0000259" key="5">
    <source>
        <dbReference type="Pfam" id="PF14833"/>
    </source>
</evidence>
<keyword evidence="2" id="KW-0560">Oxidoreductase</keyword>
<evidence type="ECO:0000313" key="6">
    <source>
        <dbReference type="EMBL" id="MBU3062662.1"/>
    </source>
</evidence>
<evidence type="ECO:0000256" key="3">
    <source>
        <dbReference type="ARBA" id="ARBA00023027"/>
    </source>
</evidence>
<dbReference type="InterPro" id="IPR002204">
    <property type="entry name" value="3-OH-isobutyrate_DH-rel_CS"/>
</dbReference>
<reference evidence="7 8" key="1">
    <citation type="submission" date="2021-06" db="EMBL/GenBank/DDBJ databases">
        <title>Actinomycetes sequencing.</title>
        <authorList>
            <person name="Shan Q."/>
        </authorList>
    </citation>
    <scope>NUCLEOTIDE SEQUENCE [LARGE SCALE GENOMIC DNA]</scope>
    <source>
        <strain evidence="7 8">NEAU-G5</strain>
    </source>
</reference>
<evidence type="ECO:0000313" key="8">
    <source>
        <dbReference type="Proteomes" id="UP000733379"/>
    </source>
</evidence>
<dbReference type="EMBL" id="JAHKNI010000004">
    <property type="protein sequence ID" value="MBU3062662.1"/>
    <property type="molecule type" value="Genomic_DNA"/>
</dbReference>
<gene>
    <name evidence="6" type="ORF">KO481_14165</name>
    <name evidence="7" type="ORF">KO481_28745</name>
</gene>
<dbReference type="InterPro" id="IPR029154">
    <property type="entry name" value="HIBADH-like_NADP-bd"/>
</dbReference>
<dbReference type="PANTHER" id="PTHR43060:SF15">
    <property type="entry name" value="3-HYDROXYISOBUTYRATE DEHYDROGENASE-LIKE 1, MITOCHONDRIAL-RELATED"/>
    <property type="match status" value="1"/>
</dbReference>
<comment type="similarity">
    <text evidence="1">Belongs to the HIBADH-related family.</text>
</comment>
<dbReference type="InterPro" id="IPR013328">
    <property type="entry name" value="6PGD_dom2"/>
</dbReference>